<dbReference type="RefSeq" id="XP_070896410.1">
    <property type="nucleotide sequence ID" value="XM_071041017.1"/>
</dbReference>
<protein>
    <submittedName>
        <fullName evidence="1">Uncharacterized protein</fullName>
    </submittedName>
</protein>
<name>A0ABR4JY25_9EURO</name>
<evidence type="ECO:0000313" key="2">
    <source>
        <dbReference type="Proteomes" id="UP001610444"/>
    </source>
</evidence>
<dbReference type="EMBL" id="JBFXLR010000039">
    <property type="protein sequence ID" value="KAL2844944.1"/>
    <property type="molecule type" value="Genomic_DNA"/>
</dbReference>
<reference evidence="1 2" key="1">
    <citation type="submission" date="2024-07" db="EMBL/GenBank/DDBJ databases">
        <title>Section-level genome sequencing and comparative genomics of Aspergillus sections Usti and Cavernicolus.</title>
        <authorList>
            <consortium name="Lawrence Berkeley National Laboratory"/>
            <person name="Nybo J.L."/>
            <person name="Vesth T.C."/>
            <person name="Theobald S."/>
            <person name="Frisvad J.C."/>
            <person name="Larsen T.O."/>
            <person name="Kjaerboelling I."/>
            <person name="Rothschild-Mancinelli K."/>
            <person name="Lyhne E.K."/>
            <person name="Kogle M.E."/>
            <person name="Barry K."/>
            <person name="Clum A."/>
            <person name="Na H."/>
            <person name="Ledsgaard L."/>
            <person name="Lin J."/>
            <person name="Lipzen A."/>
            <person name="Kuo A."/>
            <person name="Riley R."/>
            <person name="Mondo S."/>
            <person name="LaButti K."/>
            <person name="Haridas S."/>
            <person name="Pangalinan J."/>
            <person name="Salamov A.A."/>
            <person name="Simmons B.A."/>
            <person name="Magnuson J.K."/>
            <person name="Chen J."/>
            <person name="Drula E."/>
            <person name="Henrissat B."/>
            <person name="Wiebenga A."/>
            <person name="Lubbers R.J."/>
            <person name="Gomes A.C."/>
            <person name="Macurrencykelacurrency M.R."/>
            <person name="Stajich J."/>
            <person name="Grigoriev I.V."/>
            <person name="Mortensen U.H."/>
            <person name="De vries R.P."/>
            <person name="Baker S.E."/>
            <person name="Andersen M.R."/>
        </authorList>
    </citation>
    <scope>NUCLEOTIDE SEQUENCE [LARGE SCALE GENOMIC DNA]</scope>
    <source>
        <strain evidence="1 2">CBS 756.74</strain>
    </source>
</reference>
<dbReference type="GeneID" id="98156181"/>
<feature type="non-terminal residue" evidence="1">
    <location>
        <position position="127"/>
    </location>
</feature>
<evidence type="ECO:0000313" key="1">
    <source>
        <dbReference type="EMBL" id="KAL2844944.1"/>
    </source>
</evidence>
<dbReference type="Gene3D" id="2.30.30.40">
    <property type="entry name" value="SH3 Domains"/>
    <property type="match status" value="1"/>
</dbReference>
<accession>A0ABR4JY25</accession>
<organism evidence="1 2">
    <name type="scientific">Aspergillus pseudodeflectus</name>
    <dbReference type="NCBI Taxonomy" id="176178"/>
    <lineage>
        <taxon>Eukaryota</taxon>
        <taxon>Fungi</taxon>
        <taxon>Dikarya</taxon>
        <taxon>Ascomycota</taxon>
        <taxon>Pezizomycotina</taxon>
        <taxon>Eurotiomycetes</taxon>
        <taxon>Eurotiomycetidae</taxon>
        <taxon>Eurotiales</taxon>
        <taxon>Aspergillaceae</taxon>
        <taxon>Aspergillus</taxon>
        <taxon>Aspergillus subgen. Nidulantes</taxon>
    </lineage>
</organism>
<keyword evidence="2" id="KW-1185">Reference proteome</keyword>
<comment type="caution">
    <text evidence="1">The sequence shown here is derived from an EMBL/GenBank/DDBJ whole genome shotgun (WGS) entry which is preliminary data.</text>
</comment>
<gene>
    <name evidence="1" type="ORF">BJX68DRAFT_242612</name>
</gene>
<dbReference type="Proteomes" id="UP001610444">
    <property type="component" value="Unassembled WGS sequence"/>
</dbReference>
<proteinExistence type="predicted"/>
<sequence>MAVLNLPLQSYHKRSSLFLPARSSHFQHNFLTMKLTISALLFLPLGALATSQWCTIINSSSKVNCRAGPSLSSRVIRQLTPGKDYYFQCYKRGDCYNDNCTWDRHIAPGVTDCYVNGYLTDSHCTMG</sequence>